<evidence type="ECO:0000313" key="3">
    <source>
        <dbReference type="Proteomes" id="UP001066276"/>
    </source>
</evidence>
<name>A0AAV7WA55_PLEWA</name>
<evidence type="ECO:0000256" key="1">
    <source>
        <dbReference type="SAM" id="MobiDB-lite"/>
    </source>
</evidence>
<accession>A0AAV7WA55</accession>
<gene>
    <name evidence="2" type="ORF">NDU88_004368</name>
</gene>
<comment type="caution">
    <text evidence="2">The sequence shown here is derived from an EMBL/GenBank/DDBJ whole genome shotgun (WGS) entry which is preliminary data.</text>
</comment>
<dbReference type="EMBL" id="JANPWB010000002">
    <property type="protein sequence ID" value="KAJ1208989.1"/>
    <property type="molecule type" value="Genomic_DNA"/>
</dbReference>
<evidence type="ECO:0000313" key="2">
    <source>
        <dbReference type="EMBL" id="KAJ1208989.1"/>
    </source>
</evidence>
<dbReference type="AlphaFoldDB" id="A0AAV7WA55"/>
<dbReference type="Proteomes" id="UP001066276">
    <property type="component" value="Chromosome 1_2"/>
</dbReference>
<sequence length="221" mass="24738">MWLHPGGVVRRNAEFCAGEPPTYLEGIATQRQNKNEGNLRHLVAKTPVKKQTPTQSGVADGGEAGSMTWRGRHHPNNEVFLEALIRVLLEDLDTLRQELAASVYELKGEVAELGQRVDIVEGTHNAQDEELDHHRQEILALQGSNLLQCYRALRPVTAMLQEREIRYKWGHLFQLQFVRQNEKHFIRTLEEAESLADMTLGQGGLALGIPNESGHTGGEGH</sequence>
<feature type="region of interest" description="Disordered" evidence="1">
    <location>
        <begin position="44"/>
        <end position="72"/>
    </location>
</feature>
<organism evidence="2 3">
    <name type="scientific">Pleurodeles waltl</name>
    <name type="common">Iberian ribbed newt</name>
    <dbReference type="NCBI Taxonomy" id="8319"/>
    <lineage>
        <taxon>Eukaryota</taxon>
        <taxon>Metazoa</taxon>
        <taxon>Chordata</taxon>
        <taxon>Craniata</taxon>
        <taxon>Vertebrata</taxon>
        <taxon>Euteleostomi</taxon>
        <taxon>Amphibia</taxon>
        <taxon>Batrachia</taxon>
        <taxon>Caudata</taxon>
        <taxon>Salamandroidea</taxon>
        <taxon>Salamandridae</taxon>
        <taxon>Pleurodelinae</taxon>
        <taxon>Pleurodeles</taxon>
    </lineage>
</organism>
<reference evidence="2" key="1">
    <citation type="journal article" date="2022" name="bioRxiv">
        <title>Sequencing and chromosome-scale assembly of the giantPleurodeles waltlgenome.</title>
        <authorList>
            <person name="Brown T."/>
            <person name="Elewa A."/>
            <person name="Iarovenko S."/>
            <person name="Subramanian E."/>
            <person name="Araus A.J."/>
            <person name="Petzold A."/>
            <person name="Susuki M."/>
            <person name="Suzuki K.-i.T."/>
            <person name="Hayashi T."/>
            <person name="Toyoda A."/>
            <person name="Oliveira C."/>
            <person name="Osipova E."/>
            <person name="Leigh N.D."/>
            <person name="Simon A."/>
            <person name="Yun M.H."/>
        </authorList>
    </citation>
    <scope>NUCLEOTIDE SEQUENCE</scope>
    <source>
        <strain evidence="2">20211129_DDA</strain>
        <tissue evidence="2">Liver</tissue>
    </source>
</reference>
<proteinExistence type="predicted"/>
<protein>
    <submittedName>
        <fullName evidence="2">Uncharacterized protein</fullName>
    </submittedName>
</protein>
<keyword evidence="3" id="KW-1185">Reference proteome</keyword>